<dbReference type="EMBL" id="LAZR01031478">
    <property type="protein sequence ID" value="KKL53637.1"/>
    <property type="molecule type" value="Genomic_DNA"/>
</dbReference>
<sequence length="100" mass="10905">MSIHTKARLTGAQRGSTVSHAIAALARDGGPVHAMPTGSRARTCQFPLWGDEPGAAANGKYCGKPIMHRSYCQIHFALCYRLEHMKRLAVLFAQSRRGTP</sequence>
<organism evidence="1">
    <name type="scientific">marine sediment metagenome</name>
    <dbReference type="NCBI Taxonomy" id="412755"/>
    <lineage>
        <taxon>unclassified sequences</taxon>
        <taxon>metagenomes</taxon>
        <taxon>ecological metagenomes</taxon>
    </lineage>
</organism>
<comment type="caution">
    <text evidence="1">The sequence shown here is derived from an EMBL/GenBank/DDBJ whole genome shotgun (WGS) entry which is preliminary data.</text>
</comment>
<accession>A0A0F9FRD4</accession>
<dbReference type="AlphaFoldDB" id="A0A0F9FRD4"/>
<protein>
    <submittedName>
        <fullName evidence="1">Uncharacterized protein</fullName>
    </submittedName>
</protein>
<evidence type="ECO:0000313" key="1">
    <source>
        <dbReference type="EMBL" id="KKL53637.1"/>
    </source>
</evidence>
<name>A0A0F9FRD4_9ZZZZ</name>
<reference evidence="1" key="1">
    <citation type="journal article" date="2015" name="Nature">
        <title>Complex archaea that bridge the gap between prokaryotes and eukaryotes.</title>
        <authorList>
            <person name="Spang A."/>
            <person name="Saw J.H."/>
            <person name="Jorgensen S.L."/>
            <person name="Zaremba-Niedzwiedzka K."/>
            <person name="Martijn J."/>
            <person name="Lind A.E."/>
            <person name="van Eijk R."/>
            <person name="Schleper C."/>
            <person name="Guy L."/>
            <person name="Ettema T.J."/>
        </authorList>
    </citation>
    <scope>NUCLEOTIDE SEQUENCE</scope>
</reference>
<gene>
    <name evidence="1" type="ORF">LCGC14_2273460</name>
</gene>
<proteinExistence type="predicted"/>